<gene>
    <name evidence="2" type="ORF">NBR_LOCUS8273</name>
</gene>
<protein>
    <submittedName>
        <fullName evidence="4">HIRAN domain-containing protein</fullName>
    </submittedName>
</protein>
<evidence type="ECO:0000313" key="4">
    <source>
        <dbReference type="WBParaSite" id="NBR_0000827201-mRNA-1"/>
    </source>
</evidence>
<reference evidence="2 3" key="2">
    <citation type="submission" date="2018-11" db="EMBL/GenBank/DDBJ databases">
        <authorList>
            <consortium name="Pathogen Informatics"/>
        </authorList>
    </citation>
    <scope>NUCLEOTIDE SEQUENCE [LARGE SCALE GENOMIC DNA]</scope>
</reference>
<feature type="compositionally biased region" description="Basic and acidic residues" evidence="1">
    <location>
        <begin position="1"/>
        <end position="25"/>
    </location>
</feature>
<evidence type="ECO:0000256" key="1">
    <source>
        <dbReference type="SAM" id="MobiDB-lite"/>
    </source>
</evidence>
<sequence length="129" mass="14593">MFDSIRRKGGNENKIARSRGMECHRKGGPGRTDCSLYLGQATFSIGSTREKLYTARRRPETGPENQSLSGRTNGLQIEYIGENDNPLDSNYIVHMFNSRGYELTVKRAGPKMMSFINFNVERPAFPQLT</sequence>
<accession>A0A0N4XYT8</accession>
<dbReference type="Proteomes" id="UP000271162">
    <property type="component" value="Unassembled WGS sequence"/>
</dbReference>
<feature type="region of interest" description="Disordered" evidence="1">
    <location>
        <begin position="1"/>
        <end position="29"/>
    </location>
</feature>
<evidence type="ECO:0000313" key="3">
    <source>
        <dbReference type="Proteomes" id="UP000271162"/>
    </source>
</evidence>
<evidence type="ECO:0000313" key="2">
    <source>
        <dbReference type="EMBL" id="VDL71862.1"/>
    </source>
</evidence>
<proteinExistence type="predicted"/>
<reference evidence="4" key="1">
    <citation type="submission" date="2017-02" db="UniProtKB">
        <authorList>
            <consortium name="WormBaseParasite"/>
        </authorList>
    </citation>
    <scope>IDENTIFICATION</scope>
</reference>
<organism evidence="4">
    <name type="scientific">Nippostrongylus brasiliensis</name>
    <name type="common">Rat hookworm</name>
    <dbReference type="NCBI Taxonomy" id="27835"/>
    <lineage>
        <taxon>Eukaryota</taxon>
        <taxon>Metazoa</taxon>
        <taxon>Ecdysozoa</taxon>
        <taxon>Nematoda</taxon>
        <taxon>Chromadorea</taxon>
        <taxon>Rhabditida</taxon>
        <taxon>Rhabditina</taxon>
        <taxon>Rhabditomorpha</taxon>
        <taxon>Strongyloidea</taxon>
        <taxon>Heligmosomidae</taxon>
        <taxon>Nippostrongylus</taxon>
    </lineage>
</organism>
<name>A0A0N4XYT8_NIPBR</name>
<dbReference type="AlphaFoldDB" id="A0A0N4XYT8"/>
<dbReference type="WBParaSite" id="NBR_0000827201-mRNA-1">
    <property type="protein sequence ID" value="NBR_0000827201-mRNA-1"/>
    <property type="gene ID" value="NBR_0000827201"/>
</dbReference>
<keyword evidence="3" id="KW-1185">Reference proteome</keyword>
<dbReference type="EMBL" id="UYSL01019984">
    <property type="protein sequence ID" value="VDL71862.1"/>
    <property type="molecule type" value="Genomic_DNA"/>
</dbReference>